<evidence type="ECO:0000313" key="2">
    <source>
        <dbReference type="Proteomes" id="UP000549250"/>
    </source>
</evidence>
<dbReference type="EMBL" id="JACHXI010000038">
    <property type="protein sequence ID" value="MBB3105384.1"/>
    <property type="molecule type" value="Genomic_DNA"/>
</dbReference>
<dbReference type="AlphaFoldDB" id="A0A839TB80"/>
<name>A0A839TB80_AZOMA</name>
<sequence length="76" mass="7780">MTYFSLLKTTGLAPTTYWVDVVDDSGTVLLDSLVRSGLGHGGLGSNGTESALKPGAGLQTSGEFGKITVLSVSYSP</sequence>
<dbReference type="Proteomes" id="UP000549250">
    <property type="component" value="Unassembled WGS sequence"/>
</dbReference>
<organism evidence="1 2">
    <name type="scientific">Azomonas macrocytogenes</name>
    <name type="common">Azotobacter macrocytogenes</name>
    <dbReference type="NCBI Taxonomy" id="69962"/>
    <lineage>
        <taxon>Bacteria</taxon>
        <taxon>Pseudomonadati</taxon>
        <taxon>Pseudomonadota</taxon>
        <taxon>Gammaproteobacteria</taxon>
        <taxon>Pseudomonadales</taxon>
        <taxon>Pseudomonadaceae</taxon>
        <taxon>Azomonas</taxon>
    </lineage>
</organism>
<gene>
    <name evidence="1" type="ORF">FHR87_003821</name>
</gene>
<accession>A0A839TB80</accession>
<reference evidence="1 2" key="1">
    <citation type="submission" date="2020-08" db="EMBL/GenBank/DDBJ databases">
        <title>Genomic Encyclopedia of Type Strains, Phase III (KMG-III): the genomes of soil and plant-associated and newly described type strains.</title>
        <authorList>
            <person name="Whitman W."/>
        </authorList>
    </citation>
    <scope>NUCLEOTIDE SEQUENCE [LARGE SCALE GENOMIC DNA]</scope>
    <source>
        <strain evidence="1 2">CECT 4462</strain>
    </source>
</reference>
<proteinExistence type="predicted"/>
<keyword evidence="2" id="KW-1185">Reference proteome</keyword>
<protein>
    <submittedName>
        <fullName evidence="1">Uncharacterized protein</fullName>
    </submittedName>
</protein>
<comment type="caution">
    <text evidence="1">The sequence shown here is derived from an EMBL/GenBank/DDBJ whole genome shotgun (WGS) entry which is preliminary data.</text>
</comment>
<dbReference type="RefSeq" id="WP_183168217.1">
    <property type="nucleotide sequence ID" value="NZ_JACHXI010000038.1"/>
</dbReference>
<evidence type="ECO:0000313" key="1">
    <source>
        <dbReference type="EMBL" id="MBB3105384.1"/>
    </source>
</evidence>